<protein>
    <submittedName>
        <fullName evidence="1">Bud site selection protein 7</fullName>
    </submittedName>
    <submittedName>
        <fullName evidence="2">Chaps family protein</fullName>
    </submittedName>
</protein>
<dbReference type="PANTHER" id="PTHR31975">
    <property type="entry name" value="BUD SITE SELECTION PROTEIN 7-RELATED"/>
    <property type="match status" value="1"/>
</dbReference>
<reference evidence="1" key="1">
    <citation type="submission" date="2014-12" db="EMBL/GenBank/DDBJ databases">
        <authorList>
            <person name="Jaenicke S."/>
        </authorList>
    </citation>
    <scope>NUCLEOTIDE SEQUENCE [LARGE SCALE GENOMIC DNA]</scope>
    <source>
        <strain evidence="1">CBS1600</strain>
    </source>
</reference>
<evidence type="ECO:0000313" key="1">
    <source>
        <dbReference type="EMBL" id="CEP22383.1"/>
    </source>
</evidence>
<dbReference type="OrthoDB" id="434695at2759"/>
<dbReference type="OMA" id="IEAYQHC"/>
<dbReference type="InterPro" id="IPR011990">
    <property type="entry name" value="TPR-like_helical_dom_sf"/>
</dbReference>
<evidence type="ECO:0000313" key="4">
    <source>
        <dbReference type="Proteomes" id="UP000094389"/>
    </source>
</evidence>
<organism evidence="1 3">
    <name type="scientific">Cyberlindnera jadinii (strain ATCC 18201 / CBS 1600 / BCRC 20928 / JCM 3617 / NBRC 0987 / NRRL Y-1542)</name>
    <name type="common">Torula yeast</name>
    <name type="synonym">Candida utilis</name>
    <dbReference type="NCBI Taxonomy" id="983966"/>
    <lineage>
        <taxon>Eukaryota</taxon>
        <taxon>Fungi</taxon>
        <taxon>Dikarya</taxon>
        <taxon>Ascomycota</taxon>
        <taxon>Saccharomycotina</taxon>
        <taxon>Saccharomycetes</taxon>
        <taxon>Phaffomycetales</taxon>
        <taxon>Phaffomycetaceae</taxon>
        <taxon>Cyberlindnera</taxon>
    </lineage>
</organism>
<dbReference type="Gene3D" id="1.25.40.10">
    <property type="entry name" value="Tetratricopeptide repeat domain"/>
    <property type="match status" value="1"/>
</dbReference>
<dbReference type="GeneID" id="30988691"/>
<dbReference type="GO" id="GO:0006893">
    <property type="term" value="P:Golgi to plasma membrane transport"/>
    <property type="evidence" value="ECO:0007669"/>
    <property type="project" value="UniProtKB-ARBA"/>
</dbReference>
<dbReference type="EMBL" id="KV453926">
    <property type="protein sequence ID" value="ODV75224.1"/>
    <property type="molecule type" value="Genomic_DNA"/>
</dbReference>
<dbReference type="STRING" id="983966.A0A0H5C3D5"/>
<dbReference type="EMBL" id="CDQK01000003">
    <property type="protein sequence ID" value="CEP22383.1"/>
    <property type="molecule type" value="Genomic_DNA"/>
</dbReference>
<reference evidence="3" key="2">
    <citation type="journal article" date="2015" name="J. Biotechnol.">
        <title>The structure of the Cyberlindnera jadinii genome and its relation to Candida utilis analyzed by the occurrence of single nucleotide polymorphisms.</title>
        <authorList>
            <person name="Rupp O."/>
            <person name="Brinkrolf K."/>
            <person name="Buerth C."/>
            <person name="Kunigo M."/>
            <person name="Schneider J."/>
            <person name="Jaenicke S."/>
            <person name="Goesmann A."/>
            <person name="Puehler A."/>
            <person name="Jaeger K.-E."/>
            <person name="Ernst J.F."/>
        </authorList>
    </citation>
    <scope>NUCLEOTIDE SEQUENCE [LARGE SCALE GENOMIC DNA]</scope>
    <source>
        <strain evidence="3">ATCC 18201 / CBS 1600 / BCRC 20928 / JCM 3617 / NBRC 0987 / NRRL Y-1542</strain>
    </source>
</reference>
<dbReference type="RefSeq" id="XP_020072263.1">
    <property type="nucleotide sequence ID" value="XM_020214295.1"/>
</dbReference>
<proteinExistence type="predicted"/>
<evidence type="ECO:0000313" key="2">
    <source>
        <dbReference type="EMBL" id="ODV75224.1"/>
    </source>
</evidence>
<keyword evidence="4" id="KW-1185">Reference proteome</keyword>
<dbReference type="PANTHER" id="PTHR31975:SF1">
    <property type="entry name" value="BUD SITE SELECTION PROTEIN 7-RELATED"/>
    <property type="match status" value="1"/>
</dbReference>
<dbReference type="AlphaFoldDB" id="A0A0H5C3D5"/>
<dbReference type="InterPro" id="IPR015374">
    <property type="entry name" value="ChAPs"/>
</dbReference>
<reference evidence="2 4" key="3">
    <citation type="journal article" date="2016" name="Proc. Natl. Acad. Sci. U.S.A.">
        <title>Comparative genomics of biotechnologically important yeasts.</title>
        <authorList>
            <person name="Riley R."/>
            <person name="Haridas S."/>
            <person name="Wolfe K.H."/>
            <person name="Lopes M.R."/>
            <person name="Hittinger C.T."/>
            <person name="Goeker M."/>
            <person name="Salamov A.A."/>
            <person name="Wisecaver J.H."/>
            <person name="Long T.M."/>
            <person name="Calvey C.H."/>
            <person name="Aerts A.L."/>
            <person name="Barry K.W."/>
            <person name="Choi C."/>
            <person name="Clum A."/>
            <person name="Coughlan A.Y."/>
            <person name="Deshpande S."/>
            <person name="Douglass A.P."/>
            <person name="Hanson S.J."/>
            <person name="Klenk H.-P."/>
            <person name="LaButti K.M."/>
            <person name="Lapidus A."/>
            <person name="Lindquist E.A."/>
            <person name="Lipzen A.M."/>
            <person name="Meier-Kolthoff J.P."/>
            <person name="Ohm R.A."/>
            <person name="Otillar R.P."/>
            <person name="Pangilinan J.L."/>
            <person name="Peng Y."/>
            <person name="Rokas A."/>
            <person name="Rosa C.A."/>
            <person name="Scheuner C."/>
            <person name="Sibirny A.A."/>
            <person name="Slot J.C."/>
            <person name="Stielow J.B."/>
            <person name="Sun H."/>
            <person name="Kurtzman C.P."/>
            <person name="Blackwell M."/>
            <person name="Grigoriev I.V."/>
            <person name="Jeffries T.W."/>
        </authorList>
    </citation>
    <scope>NUCLEOTIDE SEQUENCE [LARGE SCALE GENOMIC DNA]</scope>
    <source>
        <strain evidence="4">ATCC 18201 / CBS 1600 / BCRC 20928 / JCM 3617 / NBRC 0987 / NRRL Y-1542</strain>
        <strain evidence="2">NRRL Y-1542</strain>
    </source>
</reference>
<dbReference type="Pfam" id="PF09295">
    <property type="entry name" value="ChAPs"/>
    <property type="match status" value="1"/>
</dbReference>
<gene>
    <name evidence="1" type="primary">BUD7</name>
    <name evidence="1" type="ORF">BN1211_2741</name>
    <name evidence="2" type="ORF">CYBJADRAFT_165976</name>
</gene>
<evidence type="ECO:0000313" key="3">
    <source>
        <dbReference type="Proteomes" id="UP000038830"/>
    </source>
</evidence>
<accession>A0A0H5C3D5</accession>
<sequence length="662" mass="74547">MITSQRSIPEVKEDTPGSCLDERAAKIRTFQELGPPDLVSLTKVLPGGKTPELGTFLYYTGLDNSSSSAVAAHLNQIANTISQEPQAWFGKYKHFKVTKAIYASYDAFSQVDVVVTCHLPGAVSTYVIDGRGEHVQETDRIWLGVFASSVMRSLVTTDDEEEQVNAIVESRALDPFSSPDLAKLFLHAFEELFYEGPNIGCAPEVQTASLVQNYLVDALLKTVELTGLYDEALEILERLRTKEESVVALIVKVLLLKDEEVKAVKALYDGIQKTPRDPELLLIESQFLIKKGKLTLALKSAIDAVNSAPSEFNYWANLSKVYLELGDIEQSLFTLNSCPMAAFKEKYHLKRLLLAPADKVHLPLPNDVTLEDVVALDTNMVAQEHRSIDQALANLPAAKLKTTLAKAYNILTEIVHRTGWEALLKYRARIFVMEEEYRSKSTSQTNIAENGNVNADDGFKQKRLCERWLDNLFMILYDDLKTYTMWQAELIHFQAQRTVYEKLPIEWEYLGMCAFRLHHYKEASVAFQNALETRFAPVCTRNLLKYYLLEAQGLQKQALHSGANGSADQASVESAHQIERKLDNLDNLILELIVKLTAWNHRWYSEFAPYLVKALGTVVEREGLVKVENEISAGYAEETGVAAMMNDYFQFFKLFNRPGADS</sequence>
<dbReference type="Proteomes" id="UP000038830">
    <property type="component" value="Unassembled WGS sequence"/>
</dbReference>
<dbReference type="Proteomes" id="UP000094389">
    <property type="component" value="Unassembled WGS sequence"/>
</dbReference>
<accession>A0A1E4S6S0</accession>
<name>A0A0H5C3D5_CYBJN</name>
<dbReference type="SUPFAM" id="SSF48452">
    <property type="entry name" value="TPR-like"/>
    <property type="match status" value="1"/>
</dbReference>
<dbReference type="GO" id="GO:0034044">
    <property type="term" value="C:exomer complex"/>
    <property type="evidence" value="ECO:0007669"/>
    <property type="project" value="TreeGrafter"/>
</dbReference>